<protein>
    <submittedName>
        <fullName evidence="1">Uncharacterized protein</fullName>
    </submittedName>
</protein>
<keyword evidence="2" id="KW-1185">Reference proteome</keyword>
<dbReference type="AlphaFoldDB" id="A0A8J5WJV0"/>
<proteinExistence type="predicted"/>
<comment type="caution">
    <text evidence="1">The sequence shown here is derived from an EMBL/GenBank/DDBJ whole genome shotgun (WGS) entry which is preliminary data.</text>
</comment>
<organism evidence="1 2">
    <name type="scientific">Zizania palustris</name>
    <name type="common">Northern wild rice</name>
    <dbReference type="NCBI Taxonomy" id="103762"/>
    <lineage>
        <taxon>Eukaryota</taxon>
        <taxon>Viridiplantae</taxon>
        <taxon>Streptophyta</taxon>
        <taxon>Embryophyta</taxon>
        <taxon>Tracheophyta</taxon>
        <taxon>Spermatophyta</taxon>
        <taxon>Magnoliopsida</taxon>
        <taxon>Liliopsida</taxon>
        <taxon>Poales</taxon>
        <taxon>Poaceae</taxon>
        <taxon>BOP clade</taxon>
        <taxon>Oryzoideae</taxon>
        <taxon>Oryzeae</taxon>
        <taxon>Zizaniinae</taxon>
        <taxon>Zizania</taxon>
    </lineage>
</organism>
<dbReference type="EMBL" id="JAAALK010000081">
    <property type="protein sequence ID" value="KAG8090871.1"/>
    <property type="molecule type" value="Genomic_DNA"/>
</dbReference>
<evidence type="ECO:0000313" key="2">
    <source>
        <dbReference type="Proteomes" id="UP000729402"/>
    </source>
</evidence>
<evidence type="ECO:0000313" key="1">
    <source>
        <dbReference type="EMBL" id="KAG8090871.1"/>
    </source>
</evidence>
<dbReference type="Proteomes" id="UP000729402">
    <property type="component" value="Unassembled WGS sequence"/>
</dbReference>
<name>A0A8J5WJV0_ZIZPA</name>
<accession>A0A8J5WJV0</accession>
<reference evidence="1" key="2">
    <citation type="submission" date="2021-02" db="EMBL/GenBank/DDBJ databases">
        <authorList>
            <person name="Kimball J.A."/>
            <person name="Haas M.W."/>
            <person name="Macchietto M."/>
            <person name="Kono T."/>
            <person name="Duquette J."/>
            <person name="Shao M."/>
        </authorList>
    </citation>
    <scope>NUCLEOTIDE SEQUENCE</scope>
    <source>
        <tissue evidence="1">Fresh leaf tissue</tissue>
    </source>
</reference>
<gene>
    <name evidence="1" type="ORF">GUJ93_ZPchr0011g27319</name>
</gene>
<sequence length="146" mass="15564">MQCPYPITWTSSSPIDVDSLYAVFDHMPNARTNPRLVKSTDVAVEVNVWVNTSGVVDLDVSVIVNVVSVVVIGVTSMGADATGSDTSTGVVTASKASAINVDAALKSGHQTLTPLSSFLSRAMEPPEGRRSTRANLFRWTVEARKI</sequence>
<reference evidence="1" key="1">
    <citation type="journal article" date="2021" name="bioRxiv">
        <title>Whole Genome Assembly and Annotation of Northern Wild Rice, Zizania palustris L., Supports a Whole Genome Duplication in the Zizania Genus.</title>
        <authorList>
            <person name="Haas M."/>
            <person name="Kono T."/>
            <person name="Macchietto M."/>
            <person name="Millas R."/>
            <person name="McGilp L."/>
            <person name="Shao M."/>
            <person name="Duquette J."/>
            <person name="Hirsch C.N."/>
            <person name="Kimball J."/>
        </authorList>
    </citation>
    <scope>NUCLEOTIDE SEQUENCE</scope>
    <source>
        <tissue evidence="1">Fresh leaf tissue</tissue>
    </source>
</reference>